<evidence type="ECO:0000313" key="1">
    <source>
        <dbReference type="EMBL" id="JAE37880.1"/>
    </source>
</evidence>
<dbReference type="EMBL" id="GBRH01160016">
    <property type="protein sequence ID" value="JAE37880.1"/>
    <property type="molecule type" value="Transcribed_RNA"/>
</dbReference>
<organism evidence="1">
    <name type="scientific">Arundo donax</name>
    <name type="common">Giant reed</name>
    <name type="synonym">Donax arundinaceus</name>
    <dbReference type="NCBI Taxonomy" id="35708"/>
    <lineage>
        <taxon>Eukaryota</taxon>
        <taxon>Viridiplantae</taxon>
        <taxon>Streptophyta</taxon>
        <taxon>Embryophyta</taxon>
        <taxon>Tracheophyta</taxon>
        <taxon>Spermatophyta</taxon>
        <taxon>Magnoliopsida</taxon>
        <taxon>Liliopsida</taxon>
        <taxon>Poales</taxon>
        <taxon>Poaceae</taxon>
        <taxon>PACMAD clade</taxon>
        <taxon>Arundinoideae</taxon>
        <taxon>Arundineae</taxon>
        <taxon>Arundo</taxon>
    </lineage>
</organism>
<accession>A0A0A9HL30</accession>
<sequence>MCSSRASTSMRCLHPSLALSPCGCYWLWLHKKVGRYITWM</sequence>
<reference evidence="1" key="1">
    <citation type="submission" date="2014-09" db="EMBL/GenBank/DDBJ databases">
        <authorList>
            <person name="Magalhaes I.L.F."/>
            <person name="Oliveira U."/>
            <person name="Santos F.R."/>
            <person name="Vidigal T.H.D.A."/>
            <person name="Brescovit A.D."/>
            <person name="Santos A.J."/>
        </authorList>
    </citation>
    <scope>NUCLEOTIDE SEQUENCE</scope>
    <source>
        <tissue evidence="1">Shoot tissue taken approximately 20 cm above the soil surface</tissue>
    </source>
</reference>
<protein>
    <submittedName>
        <fullName evidence="1">Uncharacterized protein</fullName>
    </submittedName>
</protein>
<reference evidence="1" key="2">
    <citation type="journal article" date="2015" name="Data Brief">
        <title>Shoot transcriptome of the giant reed, Arundo donax.</title>
        <authorList>
            <person name="Barrero R.A."/>
            <person name="Guerrero F.D."/>
            <person name="Moolhuijzen P."/>
            <person name="Goolsby J.A."/>
            <person name="Tidwell J."/>
            <person name="Bellgard S.E."/>
            <person name="Bellgard M.I."/>
        </authorList>
    </citation>
    <scope>NUCLEOTIDE SEQUENCE</scope>
    <source>
        <tissue evidence="1">Shoot tissue taken approximately 20 cm above the soil surface</tissue>
    </source>
</reference>
<dbReference type="AlphaFoldDB" id="A0A0A9HL30"/>
<name>A0A0A9HL30_ARUDO</name>
<proteinExistence type="predicted"/>